<name>A0A0F4Z2Y5_RASE3</name>
<proteinExistence type="inferred from homology"/>
<gene>
    <name evidence="5" type="ORF">T310_1249</name>
</gene>
<evidence type="ECO:0000259" key="4">
    <source>
        <dbReference type="Pfam" id="PF00135"/>
    </source>
</evidence>
<dbReference type="Gene3D" id="3.40.50.1820">
    <property type="entry name" value="alpha/beta hydrolase"/>
    <property type="match status" value="1"/>
</dbReference>
<dbReference type="PROSITE" id="PS00122">
    <property type="entry name" value="CARBOXYLESTERASE_B_1"/>
    <property type="match status" value="1"/>
</dbReference>
<dbReference type="PANTHER" id="PTHR43142:SF11">
    <property type="entry name" value="CARBOXYLIC ESTER HYDROLASE"/>
    <property type="match status" value="1"/>
</dbReference>
<dbReference type="Proteomes" id="UP000053958">
    <property type="component" value="Unassembled WGS sequence"/>
</dbReference>
<dbReference type="Pfam" id="PF00135">
    <property type="entry name" value="COesterase"/>
    <property type="match status" value="1"/>
</dbReference>
<dbReference type="RefSeq" id="XP_013331312.1">
    <property type="nucleotide sequence ID" value="XM_013475858.1"/>
</dbReference>
<comment type="similarity">
    <text evidence="1 3">Belongs to the type-B carboxylesterase/lipase family.</text>
</comment>
<dbReference type="STRING" id="1408163.A0A0F4Z2Y5"/>
<dbReference type="GeneID" id="25313600"/>
<evidence type="ECO:0000256" key="2">
    <source>
        <dbReference type="ARBA" id="ARBA00022801"/>
    </source>
</evidence>
<dbReference type="InterPro" id="IPR002018">
    <property type="entry name" value="CarbesteraseB"/>
</dbReference>
<comment type="caution">
    <text evidence="5">The sequence shown here is derived from an EMBL/GenBank/DDBJ whole genome shotgun (WGS) entry which is preliminary data.</text>
</comment>
<protein>
    <recommendedName>
        <fullName evidence="3">Carboxylic ester hydrolase</fullName>
        <ecNumber evidence="3">3.1.1.-</ecNumber>
    </recommendedName>
</protein>
<evidence type="ECO:0000256" key="3">
    <source>
        <dbReference type="RuleBase" id="RU361235"/>
    </source>
</evidence>
<evidence type="ECO:0000313" key="6">
    <source>
        <dbReference type="Proteomes" id="UP000053958"/>
    </source>
</evidence>
<keyword evidence="6" id="KW-1185">Reference proteome</keyword>
<dbReference type="ESTHER" id="talem-a0a0f4z2y5">
    <property type="family name" value="Fungal_carboxylesterase_lipase"/>
</dbReference>
<sequence length="536" mass="59141">MTTVLKTTALGEIRGKTGDGVVQYLGIKYATLRNRLAEAELVERRDDGEVLDATKDGPATPSITIGCDLEQGAIQHTLPKKDIPQSDLDCLNLNITVPKGTTPASKLPVFLFIHGGGFVLGANSWPQFDYARLVKLSQEKGYPIVAVSINYRLGVFGFLTSEELRNAGYKANNGFRDQKVAILWVRKHIQDFGGDPENITLAGMSAGGASVVQHIHSEQPLFKRAIAMSGTNLLMIPFPLSVHEQGYEDAMKAWGLADATPEERIKALLERPAQDLISKLPPTVSIGFAVDGDLIPTMPTFEEIGDKGKSYPKGKTWCKELLIGNAQIDISVFAYLNPQLKNNAARRFIDAVNQALPDHPTEVRELLQKYGIAEGASDEEAFTGVLDFLNDVVFFAPVLTYVKGWPGNAYVYYFNEENPWDGPWKGRSSHILDLAYLFQNYNEFLTPDQQAVATAFAEDFFKFCHGVAPWSPVQGGDIESGFTARVYGPSREKRVTSVVSQPYGGETQRRRTLFDYVDKVPLDNLSKVFGIFKSSS</sequence>
<dbReference type="InterPro" id="IPR029058">
    <property type="entry name" value="AB_hydrolase_fold"/>
</dbReference>
<evidence type="ECO:0000256" key="1">
    <source>
        <dbReference type="ARBA" id="ARBA00005964"/>
    </source>
</evidence>
<evidence type="ECO:0000313" key="5">
    <source>
        <dbReference type="EMBL" id="KKA24700.1"/>
    </source>
</evidence>
<dbReference type="InterPro" id="IPR019826">
    <property type="entry name" value="Carboxylesterase_B_AS"/>
</dbReference>
<feature type="domain" description="Carboxylesterase type B" evidence="4">
    <location>
        <begin position="7"/>
        <end position="443"/>
    </location>
</feature>
<organism evidence="5 6">
    <name type="scientific">Rasamsonia emersonii (strain ATCC 16479 / CBS 393.64 / IMI 116815)</name>
    <dbReference type="NCBI Taxonomy" id="1408163"/>
    <lineage>
        <taxon>Eukaryota</taxon>
        <taxon>Fungi</taxon>
        <taxon>Dikarya</taxon>
        <taxon>Ascomycota</taxon>
        <taxon>Pezizomycotina</taxon>
        <taxon>Eurotiomycetes</taxon>
        <taxon>Eurotiomycetidae</taxon>
        <taxon>Eurotiales</taxon>
        <taxon>Trichocomaceae</taxon>
        <taxon>Rasamsonia</taxon>
    </lineage>
</organism>
<dbReference type="EC" id="3.1.1.-" evidence="3"/>
<reference evidence="5 6" key="1">
    <citation type="submission" date="2015-04" db="EMBL/GenBank/DDBJ databases">
        <authorList>
            <person name="Heijne W.H."/>
            <person name="Fedorova N.D."/>
            <person name="Nierman W.C."/>
            <person name="Vollebregt A.W."/>
            <person name="Zhao Z."/>
            <person name="Wu L."/>
            <person name="Kumar M."/>
            <person name="Stam H."/>
            <person name="van den Berg M.A."/>
            <person name="Pel H.J."/>
        </authorList>
    </citation>
    <scope>NUCLEOTIDE SEQUENCE [LARGE SCALE GENOMIC DNA]</scope>
    <source>
        <strain evidence="5 6">CBS 393.64</strain>
    </source>
</reference>
<keyword evidence="2 3" id="KW-0378">Hydrolase</keyword>
<dbReference type="PANTHER" id="PTHR43142">
    <property type="entry name" value="CARBOXYLIC ESTER HYDROLASE"/>
    <property type="match status" value="1"/>
</dbReference>
<accession>A0A0F4Z2Y5</accession>
<dbReference type="AlphaFoldDB" id="A0A0F4Z2Y5"/>
<dbReference type="EMBL" id="LASV01000050">
    <property type="protein sequence ID" value="KKA24700.1"/>
    <property type="molecule type" value="Genomic_DNA"/>
</dbReference>
<dbReference type="GO" id="GO:0016787">
    <property type="term" value="F:hydrolase activity"/>
    <property type="evidence" value="ECO:0007669"/>
    <property type="project" value="UniProtKB-KW"/>
</dbReference>
<dbReference type="OrthoDB" id="3200163at2759"/>
<dbReference type="SUPFAM" id="SSF53474">
    <property type="entry name" value="alpha/beta-Hydrolases"/>
    <property type="match status" value="1"/>
</dbReference>